<dbReference type="SUPFAM" id="SSF55174">
    <property type="entry name" value="Alpha-L RNA-binding motif"/>
    <property type="match status" value="1"/>
</dbReference>
<dbReference type="PANTHER" id="PTHR11766">
    <property type="entry name" value="TYROSYL-TRNA SYNTHETASE"/>
    <property type="match status" value="1"/>
</dbReference>
<evidence type="ECO:0000256" key="5">
    <source>
        <dbReference type="ARBA" id="ARBA00022917"/>
    </source>
</evidence>
<dbReference type="GO" id="GO:0005524">
    <property type="term" value="F:ATP binding"/>
    <property type="evidence" value="ECO:0007669"/>
    <property type="project" value="UniProtKB-KW"/>
</dbReference>
<evidence type="ECO:0000256" key="9">
    <source>
        <dbReference type="PROSITE-ProRule" id="PRU00182"/>
    </source>
</evidence>
<dbReference type="InterPro" id="IPR014729">
    <property type="entry name" value="Rossmann-like_a/b/a_fold"/>
</dbReference>
<dbReference type="EMBL" id="CP003364">
    <property type="protein sequence ID" value="AGA29908.1"/>
    <property type="molecule type" value="Genomic_DNA"/>
</dbReference>
<dbReference type="SUPFAM" id="SSF52374">
    <property type="entry name" value="Nucleotidylyl transferase"/>
    <property type="match status" value="1"/>
</dbReference>
<organism evidence="11 12">
    <name type="scientific">Singulisphaera acidiphila (strain ATCC BAA-1392 / DSM 18658 / VKM B-2454 / MOB10)</name>
    <dbReference type="NCBI Taxonomy" id="886293"/>
    <lineage>
        <taxon>Bacteria</taxon>
        <taxon>Pseudomonadati</taxon>
        <taxon>Planctomycetota</taxon>
        <taxon>Planctomycetia</taxon>
        <taxon>Isosphaerales</taxon>
        <taxon>Isosphaeraceae</taxon>
        <taxon>Singulisphaera</taxon>
    </lineage>
</organism>
<dbReference type="STRING" id="886293.Sinac_5780"/>
<dbReference type="EC" id="6.1.1.1" evidence="1 8"/>
<dbReference type="KEGG" id="saci:Sinac_5780"/>
<dbReference type="OrthoDB" id="9804243at2"/>
<dbReference type="PANTHER" id="PTHR11766:SF1">
    <property type="entry name" value="TYROSINE--TRNA LIGASE"/>
    <property type="match status" value="1"/>
</dbReference>
<dbReference type="GO" id="GO:0005829">
    <property type="term" value="C:cytosol"/>
    <property type="evidence" value="ECO:0007669"/>
    <property type="project" value="TreeGrafter"/>
</dbReference>
<evidence type="ECO:0000256" key="8">
    <source>
        <dbReference type="NCBIfam" id="TIGR00234"/>
    </source>
</evidence>
<keyword evidence="6 10" id="KW-0030">Aminoacyl-tRNA synthetase</keyword>
<evidence type="ECO:0000256" key="4">
    <source>
        <dbReference type="ARBA" id="ARBA00022840"/>
    </source>
</evidence>
<dbReference type="InterPro" id="IPR024088">
    <property type="entry name" value="Tyr-tRNA-ligase_bac-type"/>
</dbReference>
<dbReference type="Gene3D" id="3.40.50.620">
    <property type="entry name" value="HUPs"/>
    <property type="match status" value="1"/>
</dbReference>
<keyword evidence="12" id="KW-1185">Reference proteome</keyword>
<keyword evidence="5 10" id="KW-0648">Protein biosynthesis</keyword>
<evidence type="ECO:0000256" key="7">
    <source>
        <dbReference type="ARBA" id="ARBA00048248"/>
    </source>
</evidence>
<evidence type="ECO:0000256" key="2">
    <source>
        <dbReference type="ARBA" id="ARBA00022598"/>
    </source>
</evidence>
<dbReference type="NCBIfam" id="TIGR00234">
    <property type="entry name" value="tyrS"/>
    <property type="match status" value="1"/>
</dbReference>
<dbReference type="PROSITE" id="PS50889">
    <property type="entry name" value="S4"/>
    <property type="match status" value="1"/>
</dbReference>
<dbReference type="Gene3D" id="3.10.290.10">
    <property type="entry name" value="RNA-binding S4 domain"/>
    <property type="match status" value="1"/>
</dbReference>
<dbReference type="RefSeq" id="WP_015249005.1">
    <property type="nucleotide sequence ID" value="NC_019892.1"/>
</dbReference>
<dbReference type="Gene3D" id="1.10.240.10">
    <property type="entry name" value="Tyrosyl-Transfer RNA Synthetase"/>
    <property type="match status" value="1"/>
</dbReference>
<dbReference type="InterPro" id="IPR002305">
    <property type="entry name" value="aa-tRNA-synth_Ic"/>
</dbReference>
<keyword evidence="9" id="KW-0694">RNA-binding</keyword>
<dbReference type="GO" id="GO:0006437">
    <property type="term" value="P:tyrosyl-tRNA aminoacylation"/>
    <property type="evidence" value="ECO:0007669"/>
    <property type="project" value="UniProtKB-UniRule"/>
</dbReference>
<dbReference type="AlphaFoldDB" id="L0DM47"/>
<keyword evidence="3 10" id="KW-0547">Nucleotide-binding</keyword>
<comment type="catalytic activity">
    <reaction evidence="7">
        <text>tRNA(Tyr) + L-tyrosine + ATP = L-tyrosyl-tRNA(Tyr) + AMP + diphosphate + H(+)</text>
        <dbReference type="Rhea" id="RHEA:10220"/>
        <dbReference type="Rhea" id="RHEA-COMP:9706"/>
        <dbReference type="Rhea" id="RHEA-COMP:9707"/>
        <dbReference type="ChEBI" id="CHEBI:15378"/>
        <dbReference type="ChEBI" id="CHEBI:30616"/>
        <dbReference type="ChEBI" id="CHEBI:33019"/>
        <dbReference type="ChEBI" id="CHEBI:58315"/>
        <dbReference type="ChEBI" id="CHEBI:78442"/>
        <dbReference type="ChEBI" id="CHEBI:78536"/>
        <dbReference type="ChEBI" id="CHEBI:456215"/>
        <dbReference type="EC" id="6.1.1.1"/>
    </reaction>
</comment>
<gene>
    <name evidence="11" type="ordered locus">Sinac_5780</name>
</gene>
<dbReference type="InterPro" id="IPR002307">
    <property type="entry name" value="Tyr-tRNA-ligase"/>
</dbReference>
<dbReference type="Pfam" id="PF00579">
    <property type="entry name" value="tRNA-synt_1b"/>
    <property type="match status" value="1"/>
</dbReference>
<keyword evidence="4 10" id="KW-0067">ATP-binding</keyword>
<comment type="similarity">
    <text evidence="10">Belongs to the class-I aminoacyl-tRNA synthetase family.</text>
</comment>
<evidence type="ECO:0000313" key="11">
    <source>
        <dbReference type="EMBL" id="AGA29908.1"/>
    </source>
</evidence>
<accession>L0DM47</accession>
<dbReference type="Proteomes" id="UP000010798">
    <property type="component" value="Chromosome"/>
</dbReference>
<proteinExistence type="inferred from homology"/>
<evidence type="ECO:0000256" key="10">
    <source>
        <dbReference type="RuleBase" id="RU363036"/>
    </source>
</evidence>
<dbReference type="eggNOG" id="COG0162">
    <property type="taxonomic scope" value="Bacteria"/>
</dbReference>
<dbReference type="InterPro" id="IPR036986">
    <property type="entry name" value="S4_RNA-bd_sf"/>
</dbReference>
<evidence type="ECO:0000256" key="1">
    <source>
        <dbReference type="ARBA" id="ARBA00013160"/>
    </source>
</evidence>
<protein>
    <recommendedName>
        <fullName evidence="1 8">Tyrosine--tRNA ligase</fullName>
        <ecNumber evidence="1 8">6.1.1.1</ecNumber>
    </recommendedName>
</protein>
<name>L0DM47_SINAD</name>
<dbReference type="CDD" id="cd00805">
    <property type="entry name" value="TyrRS_core"/>
    <property type="match status" value="1"/>
</dbReference>
<evidence type="ECO:0000256" key="3">
    <source>
        <dbReference type="ARBA" id="ARBA00022741"/>
    </source>
</evidence>
<dbReference type="GO" id="GO:0003723">
    <property type="term" value="F:RNA binding"/>
    <property type="evidence" value="ECO:0007669"/>
    <property type="project" value="UniProtKB-KW"/>
</dbReference>
<evidence type="ECO:0000313" key="12">
    <source>
        <dbReference type="Proteomes" id="UP000010798"/>
    </source>
</evidence>
<evidence type="ECO:0000256" key="6">
    <source>
        <dbReference type="ARBA" id="ARBA00023146"/>
    </source>
</evidence>
<keyword evidence="2 10" id="KW-0436">Ligase</keyword>
<reference evidence="11 12" key="1">
    <citation type="submission" date="2012-02" db="EMBL/GenBank/DDBJ databases">
        <title>Complete sequence of chromosome of Singulisphaera acidiphila DSM 18658.</title>
        <authorList>
            <consortium name="US DOE Joint Genome Institute (JGI-PGF)"/>
            <person name="Lucas S."/>
            <person name="Copeland A."/>
            <person name="Lapidus A."/>
            <person name="Glavina del Rio T."/>
            <person name="Dalin E."/>
            <person name="Tice H."/>
            <person name="Bruce D."/>
            <person name="Goodwin L."/>
            <person name="Pitluck S."/>
            <person name="Peters L."/>
            <person name="Ovchinnikova G."/>
            <person name="Chertkov O."/>
            <person name="Kyrpides N."/>
            <person name="Mavromatis K."/>
            <person name="Ivanova N."/>
            <person name="Brettin T."/>
            <person name="Detter J.C."/>
            <person name="Han C."/>
            <person name="Larimer F."/>
            <person name="Land M."/>
            <person name="Hauser L."/>
            <person name="Markowitz V."/>
            <person name="Cheng J.-F."/>
            <person name="Hugenholtz P."/>
            <person name="Woyke T."/>
            <person name="Wu D."/>
            <person name="Tindall B."/>
            <person name="Pomrenke H."/>
            <person name="Brambilla E."/>
            <person name="Klenk H.-P."/>
            <person name="Eisen J.A."/>
        </authorList>
    </citation>
    <scope>NUCLEOTIDE SEQUENCE [LARGE SCALE GENOMIC DNA]</scope>
    <source>
        <strain evidence="12">ATCC BAA-1392 / DSM 18658 / VKM B-2454 / MOB10</strain>
    </source>
</reference>
<dbReference type="HOGENOM" id="CLU_024003_5_0_0"/>
<dbReference type="GO" id="GO:0004831">
    <property type="term" value="F:tyrosine-tRNA ligase activity"/>
    <property type="evidence" value="ECO:0007669"/>
    <property type="project" value="UniProtKB-UniRule"/>
</dbReference>
<dbReference type="PRINTS" id="PR01040">
    <property type="entry name" value="TRNASYNTHTYR"/>
</dbReference>
<sequence length="410" mass="45228">MTDVDAQLQILRRGVEAIVPEGEFVKMLERSIRDNVPLRVKYGIDPTGINVHLGHTVPLRKLRQFQELGHTAVIIIGNYTALVGDPSGRDETRASLTEAQVAENAKDYLRQVGRIIDLSKAEVHHNGDWFSKWSFLDVLDLTRKMTLGQISARDDFAKRIAAEKPVYLHECLYPLMQGWDSVEIRADVELGGTEQLFSLMVARDLQHSQGQRPQVALTMPILVGTDGTRRMGKSLGNDIGIGLAANDLFGKLMSIPDEPIRQYLTLLTDIPMNEIDGFFQPGVNPRNVKEQMAKAIISGLVSSEEADLAAAEFRKRAKGEDPLEIPEVQVPADQLDGDGRMQIPRLIVTLGLESSTSNARRVIDGGGVTIGPDRDVIKDPKALIDVTDGLIVRVGKHKIVRVRRSPASSD</sequence>